<dbReference type="EMBL" id="BAABCP010000001">
    <property type="protein sequence ID" value="GAA3928732.1"/>
    <property type="molecule type" value="Genomic_DNA"/>
</dbReference>
<keyword evidence="7" id="KW-1185">Reference proteome</keyword>
<evidence type="ECO:0000256" key="4">
    <source>
        <dbReference type="PROSITE-ProRule" id="PRU00335"/>
    </source>
</evidence>
<reference evidence="7" key="1">
    <citation type="journal article" date="2019" name="Int. J. Syst. Evol. Microbiol.">
        <title>The Global Catalogue of Microorganisms (GCM) 10K type strain sequencing project: providing services to taxonomists for standard genome sequencing and annotation.</title>
        <authorList>
            <consortium name="The Broad Institute Genomics Platform"/>
            <consortium name="The Broad Institute Genome Sequencing Center for Infectious Disease"/>
            <person name="Wu L."/>
            <person name="Ma J."/>
        </authorList>
    </citation>
    <scope>NUCLEOTIDE SEQUENCE [LARGE SCALE GENOMIC DNA]</scope>
    <source>
        <strain evidence="7">JCM 17024</strain>
    </source>
</reference>
<accession>A0ABP7MU61</accession>
<evidence type="ECO:0000313" key="7">
    <source>
        <dbReference type="Proteomes" id="UP001501591"/>
    </source>
</evidence>
<dbReference type="Gene3D" id="1.10.357.10">
    <property type="entry name" value="Tetracycline Repressor, domain 2"/>
    <property type="match status" value="1"/>
</dbReference>
<feature type="domain" description="HTH tetR-type" evidence="5">
    <location>
        <begin position="5"/>
        <end position="65"/>
    </location>
</feature>
<dbReference type="Pfam" id="PF00440">
    <property type="entry name" value="TetR_N"/>
    <property type="match status" value="1"/>
</dbReference>
<evidence type="ECO:0000256" key="1">
    <source>
        <dbReference type="ARBA" id="ARBA00023015"/>
    </source>
</evidence>
<comment type="caution">
    <text evidence="6">The sequence shown here is derived from an EMBL/GenBank/DDBJ whole genome shotgun (WGS) entry which is preliminary data.</text>
</comment>
<dbReference type="InterPro" id="IPR001647">
    <property type="entry name" value="HTH_TetR"/>
</dbReference>
<feature type="DNA-binding region" description="H-T-H motif" evidence="4">
    <location>
        <begin position="28"/>
        <end position="47"/>
    </location>
</feature>
<organism evidence="6 7">
    <name type="scientific">Microbacterium soli</name>
    <dbReference type="NCBI Taxonomy" id="446075"/>
    <lineage>
        <taxon>Bacteria</taxon>
        <taxon>Bacillati</taxon>
        <taxon>Actinomycetota</taxon>
        <taxon>Actinomycetes</taxon>
        <taxon>Micrococcales</taxon>
        <taxon>Microbacteriaceae</taxon>
        <taxon>Microbacterium</taxon>
    </lineage>
</organism>
<dbReference type="InterPro" id="IPR025996">
    <property type="entry name" value="MT1864/Rv1816-like_C"/>
</dbReference>
<evidence type="ECO:0000256" key="3">
    <source>
        <dbReference type="ARBA" id="ARBA00023163"/>
    </source>
</evidence>
<keyword evidence="2 4" id="KW-0238">DNA-binding</keyword>
<keyword evidence="1" id="KW-0805">Transcription regulation</keyword>
<gene>
    <name evidence="6" type="ORF">GCM10022383_04500</name>
</gene>
<dbReference type="PROSITE" id="PS50977">
    <property type="entry name" value="HTH_TETR_2"/>
    <property type="match status" value="1"/>
</dbReference>
<dbReference type="SUPFAM" id="SSF48498">
    <property type="entry name" value="Tetracyclin repressor-like, C-terminal domain"/>
    <property type="match status" value="1"/>
</dbReference>
<dbReference type="PANTHER" id="PTHR30055:SF239">
    <property type="entry name" value="TRANSCRIPTIONAL REGULATORY PROTEIN"/>
    <property type="match status" value="1"/>
</dbReference>
<keyword evidence="3" id="KW-0804">Transcription</keyword>
<dbReference type="PANTHER" id="PTHR30055">
    <property type="entry name" value="HTH-TYPE TRANSCRIPTIONAL REGULATOR RUTR"/>
    <property type="match status" value="1"/>
</dbReference>
<protein>
    <submittedName>
        <fullName evidence="6">TetR/AcrR family transcriptional regulator</fullName>
    </submittedName>
</protein>
<proteinExistence type="predicted"/>
<dbReference type="InterPro" id="IPR050109">
    <property type="entry name" value="HTH-type_TetR-like_transc_reg"/>
</dbReference>
<dbReference type="Gene3D" id="1.10.10.60">
    <property type="entry name" value="Homeodomain-like"/>
    <property type="match status" value="1"/>
</dbReference>
<dbReference type="Proteomes" id="UP001501591">
    <property type="component" value="Unassembled WGS sequence"/>
</dbReference>
<dbReference type="SUPFAM" id="SSF46689">
    <property type="entry name" value="Homeodomain-like"/>
    <property type="match status" value="1"/>
</dbReference>
<evidence type="ECO:0000259" key="5">
    <source>
        <dbReference type="PROSITE" id="PS50977"/>
    </source>
</evidence>
<dbReference type="InterPro" id="IPR009057">
    <property type="entry name" value="Homeodomain-like_sf"/>
</dbReference>
<dbReference type="InterPro" id="IPR036271">
    <property type="entry name" value="Tet_transcr_reg_TetR-rel_C_sf"/>
</dbReference>
<dbReference type="PRINTS" id="PR00455">
    <property type="entry name" value="HTHTETR"/>
</dbReference>
<evidence type="ECO:0000256" key="2">
    <source>
        <dbReference type="ARBA" id="ARBA00023125"/>
    </source>
</evidence>
<name>A0ABP7MU61_9MICO</name>
<sequence length="178" mass="19153">MPGVSARREQILDVAERVLEEVGLDRFGIGELARALGIRPPSLYKHFASLEEIQHALISRALRRLGDALADATELAGFCRVYRACALGAPQLYRLMTDRPLNRGLLDPGAEPAGMAGILRLFGETESRHPRARAAWAGAHGLVSLEIAGRFPPSADLDQSWAELVAAFAKHPGAPKGA</sequence>
<evidence type="ECO:0000313" key="6">
    <source>
        <dbReference type="EMBL" id="GAA3928732.1"/>
    </source>
</evidence>
<dbReference type="Pfam" id="PF13305">
    <property type="entry name" value="TetR_C_33"/>
    <property type="match status" value="1"/>
</dbReference>